<evidence type="ECO:0000256" key="4">
    <source>
        <dbReference type="ARBA" id="ARBA00022525"/>
    </source>
</evidence>
<dbReference type="InterPro" id="IPR000772">
    <property type="entry name" value="Ricin_B_lectin"/>
</dbReference>
<evidence type="ECO:0000256" key="5">
    <source>
        <dbReference type="ARBA" id="ARBA00022729"/>
    </source>
</evidence>
<sequence length="532" mass="57491">MSSAGSRSRPPRFHAGRVSRRFVAAVAVTTVAVVGAVGLVRAQDASAATVDTSASYVLVNRASGKALDVYNLATNDGAKIVQWSRNDGAQQQWQFVDSGGGYYRLKSRLSGKVLDVLNFSTANGAAITQYTDRNQTNQQFRLVDTSNGYVTLQNRNSGKALEVQGASTADGGAVVQYDSWGGTNQQWQLVRVGTATSPAPTPSPSASASAPTATGSLPSSFRWSSSGVLAGPKPDATHPAVAVKDFSVIRYQDKWHVYATTASSKGWGLVHYAFSDWSQASSATHTYLDRSGIGAGYRAAPQVFYFAPQDLWYMVYQTGPPTYSTTKNPADPLSWSAPKKFIANEPAIVSQNKGNGTWIDFWNICDAQSCYLFFSDDNGHTYRAQTTLANFPNGFGNVQIIMTDKPNNNFEGANVYKVAGKNQYLMIVEAIGSTGRRYFRSWTATSLTGAWTPLAATESNPFAGRANVTFPEGTWTQDISHGELVRSGNDQTLPISPCRLQYVYQGQSPSASGDYLLLPWRMGLLTQTNSTC</sequence>
<evidence type="ECO:0000313" key="11">
    <source>
        <dbReference type="EMBL" id="NYD86468.1"/>
    </source>
</evidence>
<dbReference type="Pfam" id="PF14200">
    <property type="entry name" value="RicinB_lectin_2"/>
    <property type="match status" value="2"/>
</dbReference>
<dbReference type="CDD" id="cd08987">
    <property type="entry name" value="GH62"/>
    <property type="match status" value="1"/>
</dbReference>
<evidence type="ECO:0000259" key="9">
    <source>
        <dbReference type="SMART" id="SM00458"/>
    </source>
</evidence>
<comment type="subcellular location">
    <subcellularLocation>
        <location evidence="2">Secreted</location>
    </subcellularLocation>
</comment>
<dbReference type="Proteomes" id="UP000577956">
    <property type="component" value="Unassembled WGS sequence"/>
</dbReference>
<accession>A0A7Y9FFN4</accession>
<evidence type="ECO:0000256" key="7">
    <source>
        <dbReference type="ARBA" id="ARBA00023295"/>
    </source>
</evidence>
<keyword evidence="13" id="KW-1185">Reference proteome</keyword>
<reference evidence="10 13" key="2">
    <citation type="submission" date="2021-01" db="EMBL/GenBank/DDBJ databases">
        <title>Whole genome shotgun sequence of Cellulomonas oligotrophica NBRC 109435.</title>
        <authorList>
            <person name="Komaki H."/>
            <person name="Tamura T."/>
        </authorList>
    </citation>
    <scope>NUCLEOTIDE SEQUENCE [LARGE SCALE GENOMIC DNA]</scope>
    <source>
        <strain evidence="10 13">NBRC 109435</strain>
    </source>
</reference>
<evidence type="ECO:0000256" key="2">
    <source>
        <dbReference type="ARBA" id="ARBA00004613"/>
    </source>
</evidence>
<evidence type="ECO:0000256" key="3">
    <source>
        <dbReference type="ARBA" id="ARBA00012670"/>
    </source>
</evidence>
<keyword evidence="5" id="KW-0732">Signal</keyword>
<dbReference type="EMBL" id="JACCBK010000001">
    <property type="protein sequence ID" value="NYD86468.1"/>
    <property type="molecule type" value="Genomic_DNA"/>
</dbReference>
<dbReference type="EC" id="3.2.1.55" evidence="3"/>
<dbReference type="InterPro" id="IPR023296">
    <property type="entry name" value="Glyco_hydro_beta-prop_sf"/>
</dbReference>
<dbReference type="PANTHER" id="PTHR40631:SF2">
    <property type="entry name" value="ALPHA-L-ARABINOFURANOSIDASE"/>
    <property type="match status" value="1"/>
</dbReference>
<dbReference type="InterPro" id="IPR035992">
    <property type="entry name" value="Ricin_B-like_lectins"/>
</dbReference>
<organism evidence="11 12">
    <name type="scientific">Cellulomonas oligotrophica</name>
    <dbReference type="NCBI Taxonomy" id="931536"/>
    <lineage>
        <taxon>Bacteria</taxon>
        <taxon>Bacillati</taxon>
        <taxon>Actinomycetota</taxon>
        <taxon>Actinomycetes</taxon>
        <taxon>Micrococcales</taxon>
        <taxon>Cellulomonadaceae</taxon>
        <taxon>Cellulomonas</taxon>
    </lineage>
</organism>
<dbReference type="InterPro" id="IPR005193">
    <property type="entry name" value="GH62_arabinosidase"/>
</dbReference>
<dbReference type="RefSeq" id="WP_140458085.1">
    <property type="nucleotide sequence ID" value="NZ_BAABFI010000001.1"/>
</dbReference>
<reference evidence="11 12" key="1">
    <citation type="submission" date="2020-07" db="EMBL/GenBank/DDBJ databases">
        <title>Sequencing the genomes of 1000 actinobacteria strains.</title>
        <authorList>
            <person name="Klenk H.-P."/>
        </authorList>
    </citation>
    <scope>NUCLEOTIDE SEQUENCE [LARGE SCALE GENOMIC DNA]</scope>
    <source>
        <strain evidence="11 12">DSM 24482</strain>
    </source>
</reference>
<dbReference type="SUPFAM" id="SSF50370">
    <property type="entry name" value="Ricin B-like lectins"/>
    <property type="match status" value="1"/>
</dbReference>
<evidence type="ECO:0000256" key="8">
    <source>
        <dbReference type="SAM" id="MobiDB-lite"/>
    </source>
</evidence>
<dbReference type="Gene3D" id="2.115.10.20">
    <property type="entry name" value="Glycosyl hydrolase domain, family 43"/>
    <property type="match status" value="1"/>
</dbReference>
<feature type="domain" description="Ricin B lectin" evidence="9">
    <location>
        <begin position="54"/>
        <end position="190"/>
    </location>
</feature>
<dbReference type="GO" id="GO:0046556">
    <property type="term" value="F:alpha-L-arabinofuranosidase activity"/>
    <property type="evidence" value="ECO:0007669"/>
    <property type="project" value="UniProtKB-EC"/>
</dbReference>
<dbReference type="SMART" id="SM00458">
    <property type="entry name" value="RICIN"/>
    <property type="match status" value="1"/>
</dbReference>
<evidence type="ECO:0000256" key="6">
    <source>
        <dbReference type="ARBA" id="ARBA00022801"/>
    </source>
</evidence>
<dbReference type="SUPFAM" id="SSF75005">
    <property type="entry name" value="Arabinanase/levansucrase/invertase"/>
    <property type="match status" value="1"/>
</dbReference>
<dbReference type="GO" id="GO:0046373">
    <property type="term" value="P:L-arabinose metabolic process"/>
    <property type="evidence" value="ECO:0007669"/>
    <property type="project" value="InterPro"/>
</dbReference>
<name>A0A7Y9FFN4_9CELL</name>
<dbReference type="Gene3D" id="2.80.10.50">
    <property type="match status" value="3"/>
</dbReference>
<keyword evidence="4" id="KW-0964">Secreted</keyword>
<keyword evidence="6" id="KW-0378">Hydrolase</keyword>
<dbReference type="PROSITE" id="PS50231">
    <property type="entry name" value="RICIN_B_LECTIN"/>
    <property type="match status" value="1"/>
</dbReference>
<gene>
    <name evidence="11" type="ORF">BKA21_002017</name>
    <name evidence="10" type="ORF">Col01nite_18000</name>
</gene>
<comment type="caution">
    <text evidence="11">The sequence shown here is derived from an EMBL/GenBank/DDBJ whole genome shotgun (WGS) entry which is preliminary data.</text>
</comment>
<feature type="region of interest" description="Disordered" evidence="8">
    <location>
        <begin position="194"/>
        <end position="214"/>
    </location>
</feature>
<evidence type="ECO:0000313" key="12">
    <source>
        <dbReference type="Proteomes" id="UP000577956"/>
    </source>
</evidence>
<dbReference type="Pfam" id="PF03664">
    <property type="entry name" value="Glyco_hydro_62"/>
    <property type="match status" value="1"/>
</dbReference>
<dbReference type="Proteomes" id="UP000618382">
    <property type="component" value="Unassembled WGS sequence"/>
</dbReference>
<protein>
    <recommendedName>
        <fullName evidence="3">non-reducing end alpha-L-arabinofuranosidase</fullName>
        <ecNumber evidence="3">3.2.1.55</ecNumber>
    </recommendedName>
</protein>
<dbReference type="GO" id="GO:0005576">
    <property type="term" value="C:extracellular region"/>
    <property type="evidence" value="ECO:0007669"/>
    <property type="project" value="UniProtKB-SubCell"/>
</dbReference>
<proteinExistence type="predicted"/>
<dbReference type="EMBL" id="BONN01000004">
    <property type="protein sequence ID" value="GIG32641.1"/>
    <property type="molecule type" value="Genomic_DNA"/>
</dbReference>
<comment type="catalytic activity">
    <reaction evidence="1">
        <text>Hydrolysis of terminal non-reducing alpha-L-arabinofuranoside residues in alpha-L-arabinosides.</text>
        <dbReference type="EC" id="3.2.1.55"/>
    </reaction>
</comment>
<dbReference type="PANTHER" id="PTHR40631">
    <property type="entry name" value="ALPHA-L-ARABINOFURANOSIDASE AXHA-2-RELATED"/>
    <property type="match status" value="1"/>
</dbReference>
<dbReference type="AlphaFoldDB" id="A0A7Y9FFN4"/>
<evidence type="ECO:0000313" key="13">
    <source>
        <dbReference type="Proteomes" id="UP000618382"/>
    </source>
</evidence>
<keyword evidence="7" id="KW-0326">Glycosidase</keyword>
<evidence type="ECO:0000256" key="1">
    <source>
        <dbReference type="ARBA" id="ARBA00001462"/>
    </source>
</evidence>
<evidence type="ECO:0000313" key="10">
    <source>
        <dbReference type="EMBL" id="GIG32641.1"/>
    </source>
</evidence>